<comment type="caution">
    <text evidence="1">The sequence shown here is derived from an EMBL/GenBank/DDBJ whole genome shotgun (WGS) entry which is preliminary data.</text>
</comment>
<reference evidence="1 2" key="1">
    <citation type="submission" date="2019-05" db="EMBL/GenBank/DDBJ databases">
        <title>Another draft genome of Portunus trituberculatus and its Hox gene families provides insights of decapod evolution.</title>
        <authorList>
            <person name="Jeong J.-H."/>
            <person name="Song I."/>
            <person name="Kim S."/>
            <person name="Choi T."/>
            <person name="Kim D."/>
            <person name="Ryu S."/>
            <person name="Kim W."/>
        </authorList>
    </citation>
    <scope>NUCLEOTIDE SEQUENCE [LARGE SCALE GENOMIC DNA]</scope>
    <source>
        <tissue evidence="1">Muscle</tissue>
    </source>
</reference>
<dbReference type="Proteomes" id="UP000324222">
    <property type="component" value="Unassembled WGS sequence"/>
</dbReference>
<dbReference type="AlphaFoldDB" id="A0A5B7I1D6"/>
<protein>
    <submittedName>
        <fullName evidence="1">Uncharacterized protein</fullName>
    </submittedName>
</protein>
<organism evidence="1 2">
    <name type="scientific">Portunus trituberculatus</name>
    <name type="common">Swimming crab</name>
    <name type="synonym">Neptunus trituberculatus</name>
    <dbReference type="NCBI Taxonomy" id="210409"/>
    <lineage>
        <taxon>Eukaryota</taxon>
        <taxon>Metazoa</taxon>
        <taxon>Ecdysozoa</taxon>
        <taxon>Arthropoda</taxon>
        <taxon>Crustacea</taxon>
        <taxon>Multicrustacea</taxon>
        <taxon>Malacostraca</taxon>
        <taxon>Eumalacostraca</taxon>
        <taxon>Eucarida</taxon>
        <taxon>Decapoda</taxon>
        <taxon>Pleocyemata</taxon>
        <taxon>Brachyura</taxon>
        <taxon>Eubrachyura</taxon>
        <taxon>Portunoidea</taxon>
        <taxon>Portunidae</taxon>
        <taxon>Portuninae</taxon>
        <taxon>Portunus</taxon>
    </lineage>
</organism>
<keyword evidence="2" id="KW-1185">Reference proteome</keyword>
<evidence type="ECO:0000313" key="2">
    <source>
        <dbReference type="Proteomes" id="UP000324222"/>
    </source>
</evidence>
<name>A0A5B7I1D6_PORTR</name>
<dbReference type="EMBL" id="VSRR010041713">
    <property type="protein sequence ID" value="MPC75719.1"/>
    <property type="molecule type" value="Genomic_DNA"/>
</dbReference>
<gene>
    <name evidence="1" type="ORF">E2C01_070112</name>
</gene>
<evidence type="ECO:0000313" key="1">
    <source>
        <dbReference type="EMBL" id="MPC75719.1"/>
    </source>
</evidence>
<sequence>MATLNKHPHHFAIPGKPIREFVCACIFPPLSKLPSEKTRYGVFEHGFGRERLRDLSTARLSPICKCHWGIW</sequence>
<proteinExistence type="predicted"/>
<accession>A0A5B7I1D6</accession>